<dbReference type="AlphaFoldDB" id="A0A2T1HLH6"/>
<dbReference type="Proteomes" id="UP000239772">
    <property type="component" value="Unassembled WGS sequence"/>
</dbReference>
<dbReference type="RefSeq" id="WP_106340808.1">
    <property type="nucleotide sequence ID" value="NZ_PVZS01000061.1"/>
</dbReference>
<feature type="region of interest" description="Disordered" evidence="1">
    <location>
        <begin position="45"/>
        <end position="109"/>
    </location>
</feature>
<name>A0A2T1HLH6_9HYPH</name>
<proteinExistence type="predicted"/>
<gene>
    <name evidence="3" type="ORF">SLNSH_24110</name>
</gene>
<comment type="caution">
    <text evidence="3">The sequence shown here is derived from an EMBL/GenBank/DDBJ whole genome shotgun (WGS) entry which is preliminary data.</text>
</comment>
<evidence type="ECO:0000313" key="3">
    <source>
        <dbReference type="EMBL" id="PSC02441.1"/>
    </source>
</evidence>
<accession>A0A2T1HLH6</accession>
<evidence type="ECO:0000256" key="1">
    <source>
        <dbReference type="SAM" id="MobiDB-lite"/>
    </source>
</evidence>
<evidence type="ECO:0000313" key="4">
    <source>
        <dbReference type="Proteomes" id="UP000239772"/>
    </source>
</evidence>
<keyword evidence="2" id="KW-0732">Signal</keyword>
<sequence>MKPLWRFGLLASFLCGVGFAPASAAAKECAWGQPGYRACVEGKLHSRRESASRGEKRVYKTAPARKRPGTLTPVPPAPTPEMPRQDFGVRRHAPSQEHRLDAINRQNIERDRTPNLILPPDPIHQNTVPGRICPPIGGC</sequence>
<feature type="chain" id="PRO_5015492125" evidence="2">
    <location>
        <begin position="25"/>
        <end position="139"/>
    </location>
</feature>
<feature type="signal peptide" evidence="2">
    <location>
        <begin position="1"/>
        <end position="24"/>
    </location>
</feature>
<keyword evidence="4" id="KW-1185">Reference proteome</keyword>
<reference evidence="4" key="1">
    <citation type="submission" date="2018-03" db="EMBL/GenBank/DDBJ databases">
        <authorList>
            <person name="Sun L."/>
            <person name="Liu H."/>
            <person name="Chen W."/>
            <person name="Huang K."/>
            <person name="Liu W."/>
            <person name="Gao X."/>
        </authorList>
    </citation>
    <scope>NUCLEOTIDE SEQUENCE [LARGE SCALE GENOMIC DNA]</scope>
    <source>
        <strain evidence="4">SH9</strain>
    </source>
</reference>
<feature type="compositionally biased region" description="Basic and acidic residues" evidence="1">
    <location>
        <begin position="83"/>
        <end position="109"/>
    </location>
</feature>
<organism evidence="3 4">
    <name type="scientific">Alsobacter soli</name>
    <dbReference type="NCBI Taxonomy" id="2109933"/>
    <lineage>
        <taxon>Bacteria</taxon>
        <taxon>Pseudomonadati</taxon>
        <taxon>Pseudomonadota</taxon>
        <taxon>Alphaproteobacteria</taxon>
        <taxon>Hyphomicrobiales</taxon>
        <taxon>Alsobacteraceae</taxon>
        <taxon>Alsobacter</taxon>
    </lineage>
</organism>
<dbReference type="EMBL" id="PVZS01000061">
    <property type="protein sequence ID" value="PSC02441.1"/>
    <property type="molecule type" value="Genomic_DNA"/>
</dbReference>
<evidence type="ECO:0000256" key="2">
    <source>
        <dbReference type="SAM" id="SignalP"/>
    </source>
</evidence>
<protein>
    <submittedName>
        <fullName evidence="3">Uncharacterized protein</fullName>
    </submittedName>
</protein>
<feature type="compositionally biased region" description="Basic and acidic residues" evidence="1">
    <location>
        <begin position="45"/>
        <end position="58"/>
    </location>
</feature>